<dbReference type="RefSeq" id="WP_190427488.1">
    <property type="nucleotide sequence ID" value="NZ_JAMPKK010000011.1"/>
</dbReference>
<keyword evidence="7" id="KW-1185">Reference proteome</keyword>
<keyword evidence="1 2" id="KW-0807">Transducer</keyword>
<accession>A0ABV0JLG7</accession>
<dbReference type="SMART" id="SM00283">
    <property type="entry name" value="MA"/>
    <property type="match status" value="1"/>
</dbReference>
<dbReference type="PROSITE" id="PS50111">
    <property type="entry name" value="CHEMOTAXIS_TRANSDUC_2"/>
    <property type="match status" value="1"/>
</dbReference>
<evidence type="ECO:0000256" key="1">
    <source>
        <dbReference type="ARBA" id="ARBA00023224"/>
    </source>
</evidence>
<dbReference type="Proteomes" id="UP001442494">
    <property type="component" value="Unassembled WGS sequence"/>
</dbReference>
<dbReference type="PANTHER" id="PTHR32089:SF112">
    <property type="entry name" value="LYSOZYME-LIKE PROTEIN-RELATED"/>
    <property type="match status" value="1"/>
</dbReference>
<sequence length="526" mass="56559">MFKNLSLQSRLVGSFLLMGLIVLVVGIVGWIGNSSLSEHINTLNNNTVPSVIGLWKIKEGQTQVQSSERALLNTLLSQQNRQVELTRIKQAWEQIEEGFKQYESAPATEEEKKIYEQFLIDWGRWKQGQEKFLRLYQKFEDIGIPNPREVQVELLNQNKGNFPQFTAAKVAVNLLNELSKLSANEERASFDKATESIISVMNYSEQFGAAAKKAADTDVAQTTFWIILGMILGPLTAIIFGIFFSITIAKPLSSKISGIVNTIVSSSSEIAATAEQQERTAAQQAAAVSQTTTTMDELGASSRATAEQAESAATGARQAMALTESGSQAVNRTLEEMAMLKERVGAIASQILRLSDQTNQIGNISSLVSDVANQTNMLALNAAVEAVRAGDHGKGFAVVAAEIRKLADQSKTSAQKISTLVADIQNSINLTVMVTDEGTKTVQEGAKTAQGTADAFAGVADSIHNIAVNSQQISLSAKQQAIAIQQVVQAMNALNVAATETASGISQTKVGIQRLNEAALNLKVVV</sequence>
<evidence type="ECO:0000256" key="2">
    <source>
        <dbReference type="PROSITE-ProRule" id="PRU00284"/>
    </source>
</evidence>
<evidence type="ECO:0000256" key="3">
    <source>
        <dbReference type="SAM" id="MobiDB-lite"/>
    </source>
</evidence>
<dbReference type="Pfam" id="PF00015">
    <property type="entry name" value="MCPsignal"/>
    <property type="match status" value="1"/>
</dbReference>
<feature type="domain" description="Methyl-accepting transducer" evidence="5">
    <location>
        <begin position="259"/>
        <end position="495"/>
    </location>
</feature>
<evidence type="ECO:0000256" key="4">
    <source>
        <dbReference type="SAM" id="Phobius"/>
    </source>
</evidence>
<comment type="caution">
    <text evidence="6">The sequence shown here is derived from an EMBL/GenBank/DDBJ whole genome shotgun (WGS) entry which is preliminary data.</text>
</comment>
<evidence type="ECO:0000259" key="5">
    <source>
        <dbReference type="PROSITE" id="PS50111"/>
    </source>
</evidence>
<dbReference type="InterPro" id="IPR024478">
    <property type="entry name" value="HlyB_4HB_MCP"/>
</dbReference>
<name>A0ABV0JLG7_9CYAN</name>
<dbReference type="SUPFAM" id="SSF58104">
    <property type="entry name" value="Methyl-accepting chemotaxis protein (MCP) signaling domain"/>
    <property type="match status" value="1"/>
</dbReference>
<protein>
    <submittedName>
        <fullName evidence="6">Methyl-accepting chemotaxis protein</fullName>
    </submittedName>
</protein>
<dbReference type="EMBL" id="JAMPKK010000011">
    <property type="protein sequence ID" value="MEP0864283.1"/>
    <property type="molecule type" value="Genomic_DNA"/>
</dbReference>
<feature type="transmembrane region" description="Helical" evidence="4">
    <location>
        <begin position="224"/>
        <end position="249"/>
    </location>
</feature>
<feature type="region of interest" description="Disordered" evidence="3">
    <location>
        <begin position="292"/>
        <end position="315"/>
    </location>
</feature>
<keyword evidence="4" id="KW-0812">Transmembrane</keyword>
<dbReference type="Gene3D" id="1.10.287.950">
    <property type="entry name" value="Methyl-accepting chemotaxis protein"/>
    <property type="match status" value="1"/>
</dbReference>
<evidence type="ECO:0000313" key="7">
    <source>
        <dbReference type="Proteomes" id="UP001442494"/>
    </source>
</evidence>
<proteinExistence type="predicted"/>
<organism evidence="6 7">
    <name type="scientific">Funiculus sociatus GB2-A5</name>
    <dbReference type="NCBI Taxonomy" id="2933946"/>
    <lineage>
        <taxon>Bacteria</taxon>
        <taxon>Bacillati</taxon>
        <taxon>Cyanobacteriota</taxon>
        <taxon>Cyanophyceae</taxon>
        <taxon>Coleofasciculales</taxon>
        <taxon>Coleofasciculaceae</taxon>
        <taxon>Funiculus</taxon>
    </lineage>
</organism>
<dbReference type="CDD" id="cd11386">
    <property type="entry name" value="MCP_signal"/>
    <property type="match status" value="1"/>
</dbReference>
<gene>
    <name evidence="6" type="ORF">NDI37_07355</name>
</gene>
<feature type="transmembrane region" description="Helical" evidence="4">
    <location>
        <begin position="12"/>
        <end position="32"/>
    </location>
</feature>
<reference evidence="6 7" key="1">
    <citation type="submission" date="2022-04" db="EMBL/GenBank/DDBJ databases">
        <title>Positive selection, recombination, and allopatry shape intraspecific diversity of widespread and dominant cyanobacteria.</title>
        <authorList>
            <person name="Wei J."/>
            <person name="Shu W."/>
            <person name="Hu C."/>
        </authorList>
    </citation>
    <scope>NUCLEOTIDE SEQUENCE [LARGE SCALE GENOMIC DNA]</scope>
    <source>
        <strain evidence="6 7">GB2-A5</strain>
    </source>
</reference>
<evidence type="ECO:0000313" key="6">
    <source>
        <dbReference type="EMBL" id="MEP0864283.1"/>
    </source>
</evidence>
<keyword evidence="4" id="KW-0472">Membrane</keyword>
<dbReference type="PANTHER" id="PTHR32089">
    <property type="entry name" value="METHYL-ACCEPTING CHEMOTAXIS PROTEIN MCPB"/>
    <property type="match status" value="1"/>
</dbReference>
<dbReference type="Pfam" id="PF12729">
    <property type="entry name" value="4HB_MCP_1"/>
    <property type="match status" value="1"/>
</dbReference>
<keyword evidence="4" id="KW-1133">Transmembrane helix</keyword>
<dbReference type="InterPro" id="IPR004089">
    <property type="entry name" value="MCPsignal_dom"/>
</dbReference>